<evidence type="ECO:0000256" key="4">
    <source>
        <dbReference type="ARBA" id="ARBA00022723"/>
    </source>
</evidence>
<dbReference type="EMBL" id="JAGRRH010000020">
    <property type="protein sequence ID" value="KAG7347294.1"/>
    <property type="molecule type" value="Genomic_DNA"/>
</dbReference>
<feature type="region of interest" description="Disordered" evidence="13">
    <location>
        <begin position="135"/>
        <end position="157"/>
    </location>
</feature>
<organism evidence="14 15">
    <name type="scientific">Nitzschia inconspicua</name>
    <dbReference type="NCBI Taxonomy" id="303405"/>
    <lineage>
        <taxon>Eukaryota</taxon>
        <taxon>Sar</taxon>
        <taxon>Stramenopiles</taxon>
        <taxon>Ochrophyta</taxon>
        <taxon>Bacillariophyta</taxon>
        <taxon>Bacillariophyceae</taxon>
        <taxon>Bacillariophycidae</taxon>
        <taxon>Bacillariales</taxon>
        <taxon>Bacillariaceae</taxon>
        <taxon>Nitzschia</taxon>
    </lineage>
</organism>
<dbReference type="GO" id="GO:0016787">
    <property type="term" value="F:hydrolase activity"/>
    <property type="evidence" value="ECO:0007669"/>
    <property type="project" value="UniProtKB-KW"/>
</dbReference>
<name>A0A9K3PJK9_9STRA</name>
<dbReference type="Proteomes" id="UP000693970">
    <property type="component" value="Unassembled WGS sequence"/>
</dbReference>
<evidence type="ECO:0000256" key="3">
    <source>
        <dbReference type="ARBA" id="ARBA00022722"/>
    </source>
</evidence>
<dbReference type="InterPro" id="IPR033310">
    <property type="entry name" value="Mms4/EME1/EME2"/>
</dbReference>
<dbReference type="GO" id="GO:0048476">
    <property type="term" value="C:Holliday junction resolvase complex"/>
    <property type="evidence" value="ECO:0007669"/>
    <property type="project" value="InterPro"/>
</dbReference>
<dbReference type="GO" id="GO:0006281">
    <property type="term" value="P:DNA repair"/>
    <property type="evidence" value="ECO:0007669"/>
    <property type="project" value="UniProtKB-KW"/>
</dbReference>
<evidence type="ECO:0000256" key="2">
    <source>
        <dbReference type="ARBA" id="ARBA00004123"/>
    </source>
</evidence>
<reference evidence="14" key="1">
    <citation type="journal article" date="2021" name="Sci. Rep.">
        <title>Diploid genomic architecture of Nitzschia inconspicua, an elite biomass production diatom.</title>
        <authorList>
            <person name="Oliver A."/>
            <person name="Podell S."/>
            <person name="Pinowska A."/>
            <person name="Traller J.C."/>
            <person name="Smith S.R."/>
            <person name="McClure R."/>
            <person name="Beliaev A."/>
            <person name="Bohutskyi P."/>
            <person name="Hill E.A."/>
            <person name="Rabines A."/>
            <person name="Zheng H."/>
            <person name="Allen L.Z."/>
            <person name="Kuo A."/>
            <person name="Grigoriev I.V."/>
            <person name="Allen A.E."/>
            <person name="Hazlebeck D."/>
            <person name="Allen E.E."/>
        </authorList>
    </citation>
    <scope>NUCLEOTIDE SEQUENCE</scope>
    <source>
        <strain evidence="14">Hildebrandi</strain>
    </source>
</reference>
<evidence type="ECO:0000256" key="1">
    <source>
        <dbReference type="ARBA" id="ARBA00001946"/>
    </source>
</evidence>
<evidence type="ECO:0000256" key="8">
    <source>
        <dbReference type="ARBA" id="ARBA00022842"/>
    </source>
</evidence>
<reference evidence="14" key="2">
    <citation type="submission" date="2021-04" db="EMBL/GenBank/DDBJ databases">
        <authorList>
            <person name="Podell S."/>
        </authorList>
    </citation>
    <scope>NUCLEOTIDE SEQUENCE</scope>
    <source>
        <strain evidence="14">Hildebrandi</strain>
    </source>
</reference>
<accession>A0A9K3PJK9</accession>
<comment type="subcellular location">
    <subcellularLocation>
        <location evidence="2">Nucleus</location>
    </subcellularLocation>
</comment>
<keyword evidence="5" id="KW-0255">Endonuclease</keyword>
<evidence type="ECO:0000256" key="11">
    <source>
        <dbReference type="ARBA" id="ARBA00023242"/>
    </source>
</evidence>
<sequence>MDDSKKGKKRPPLPQLARPCYSVDSSSSSSSDEDENSIPIKNSSSNNNNDYDNDDSSLEILPPITRRKQKQQKKPLVCPIKSERRQKNPTNNNNDNNKHGIAGGTTKVEIVDLLHSPPRSLKKTSTMITTNEQSLQNLSTNGDNSKKPLLSSKLSSTTTIHTASLGTTRTTTTTATKLLEKSKKSYAFSSSLSSSSDDEDDNLLLSKPTFETRDQIKQRKKREREAQQEQERNNKARKRQEEREARQRQKQDEKAAKKRKNEAFNQSNGKYRHDEIAILMDPFLFDNDSLGLVQMLSNDFLVHSYPSNLSMAPAAVQFIRKDFLHGGAKDAIDCLKKGQKDKYQHIQDLVLVVKANDFIPMLQRQEKTEDDDYPKLEQWLVSIQSKWQKDWNVSSQVQPRMLLLLRNVPETLDKMWVQHRRRSQADTTSLPTAWELDDAIQWLLVQFQVECMHCPNEDSIQLILHKMARAICQKPYKNHVSELECVRKIKHGPHLATDDPVDRVKDVWLRQLQSIQGLSLAMAQNVVDRYPTCQSLWQAYQELQQNENDNSSPALLLADILAPGRSQQKLSRAVFQILTSNNPGEMIL</sequence>
<dbReference type="PANTHER" id="PTHR21077:SF5">
    <property type="entry name" value="CROSSOVER JUNCTION ENDONUCLEASE MMS4"/>
    <property type="match status" value="1"/>
</dbReference>
<dbReference type="AlphaFoldDB" id="A0A9K3PJK9"/>
<evidence type="ECO:0000313" key="14">
    <source>
        <dbReference type="EMBL" id="KAG7347294.1"/>
    </source>
</evidence>
<keyword evidence="10" id="KW-0234">DNA repair</keyword>
<keyword evidence="7" id="KW-0378">Hydrolase</keyword>
<dbReference type="GO" id="GO:0005634">
    <property type="term" value="C:nucleus"/>
    <property type="evidence" value="ECO:0007669"/>
    <property type="project" value="UniProtKB-SubCell"/>
</dbReference>
<keyword evidence="12" id="KW-0469">Meiosis</keyword>
<comment type="cofactor">
    <cofactor evidence="1">
        <name>Mg(2+)</name>
        <dbReference type="ChEBI" id="CHEBI:18420"/>
    </cofactor>
</comment>
<gene>
    <name evidence="14" type="ORF">IV203_015999</name>
</gene>
<comment type="caution">
    <text evidence="14">The sequence shown here is derived from an EMBL/GenBank/DDBJ whole genome shotgun (WGS) entry which is preliminary data.</text>
</comment>
<evidence type="ECO:0000313" key="15">
    <source>
        <dbReference type="Proteomes" id="UP000693970"/>
    </source>
</evidence>
<evidence type="ECO:0000256" key="6">
    <source>
        <dbReference type="ARBA" id="ARBA00022763"/>
    </source>
</evidence>
<keyword evidence="11" id="KW-0539">Nucleus</keyword>
<dbReference type="PANTHER" id="PTHR21077">
    <property type="entry name" value="EME1 PROTEIN"/>
    <property type="match status" value="1"/>
</dbReference>
<evidence type="ECO:0000256" key="9">
    <source>
        <dbReference type="ARBA" id="ARBA00023172"/>
    </source>
</evidence>
<keyword evidence="8" id="KW-0460">Magnesium</keyword>
<feature type="region of interest" description="Disordered" evidence="13">
    <location>
        <begin position="186"/>
        <end position="267"/>
    </location>
</feature>
<feature type="compositionally biased region" description="Basic residues" evidence="13">
    <location>
        <begin position="1"/>
        <end position="11"/>
    </location>
</feature>
<keyword evidence="6" id="KW-0227">DNA damage</keyword>
<keyword evidence="15" id="KW-1185">Reference proteome</keyword>
<dbReference type="Pfam" id="PF21292">
    <property type="entry name" value="EME1-MUS81_C"/>
    <property type="match status" value="1"/>
</dbReference>
<dbReference type="GO" id="GO:0051321">
    <property type="term" value="P:meiotic cell cycle"/>
    <property type="evidence" value="ECO:0007669"/>
    <property type="project" value="UniProtKB-KW"/>
</dbReference>
<feature type="compositionally biased region" description="Basic and acidic residues" evidence="13">
    <location>
        <begin position="210"/>
        <end position="255"/>
    </location>
</feature>
<evidence type="ECO:0000256" key="5">
    <source>
        <dbReference type="ARBA" id="ARBA00022759"/>
    </source>
</evidence>
<proteinExistence type="predicted"/>
<evidence type="ECO:0000256" key="10">
    <source>
        <dbReference type="ARBA" id="ARBA00023204"/>
    </source>
</evidence>
<dbReference type="GO" id="GO:0004519">
    <property type="term" value="F:endonuclease activity"/>
    <property type="evidence" value="ECO:0007669"/>
    <property type="project" value="UniProtKB-KW"/>
</dbReference>
<protein>
    <recommendedName>
        <fullName evidence="16">ERCC4 domain-containing protein</fullName>
    </recommendedName>
</protein>
<evidence type="ECO:0000256" key="7">
    <source>
        <dbReference type="ARBA" id="ARBA00022801"/>
    </source>
</evidence>
<keyword evidence="9" id="KW-0233">DNA recombination</keyword>
<keyword evidence="3" id="KW-0540">Nuclease</keyword>
<dbReference type="GO" id="GO:0006310">
    <property type="term" value="P:DNA recombination"/>
    <property type="evidence" value="ECO:0007669"/>
    <property type="project" value="UniProtKB-KW"/>
</dbReference>
<evidence type="ECO:0008006" key="16">
    <source>
        <dbReference type="Google" id="ProtNLM"/>
    </source>
</evidence>
<feature type="compositionally biased region" description="Low complexity" evidence="13">
    <location>
        <begin position="147"/>
        <end position="157"/>
    </location>
</feature>
<keyword evidence="4" id="KW-0479">Metal-binding</keyword>
<dbReference type="GO" id="GO:0046872">
    <property type="term" value="F:metal ion binding"/>
    <property type="evidence" value="ECO:0007669"/>
    <property type="project" value="UniProtKB-KW"/>
</dbReference>
<evidence type="ECO:0000256" key="13">
    <source>
        <dbReference type="SAM" id="MobiDB-lite"/>
    </source>
</evidence>
<feature type="region of interest" description="Disordered" evidence="13">
    <location>
        <begin position="1"/>
        <end position="106"/>
    </location>
</feature>
<feature type="compositionally biased region" description="Low complexity" evidence="13">
    <location>
        <begin position="186"/>
        <end position="195"/>
    </location>
</feature>
<evidence type="ECO:0000256" key="12">
    <source>
        <dbReference type="ARBA" id="ARBA00023254"/>
    </source>
</evidence>
<dbReference type="OrthoDB" id="343092at2759"/>